<sequence length="407" mass="43052">MNVVSKIEAAAPAAAVEAPAERMRRVVAVAVEHGDAVDREGRFPAETVEALKRERLLSVAIPAEYGGEGLGTAAVADLIAQLAQACGSSAMIYAMHQIKTSSFVMHGTGSEWHRAYMRRIAAEQLLMASATTEAGIGGNLRNSICAIEVEDGRFRLTKEAIVISYGNYADAILATARRAPDAASSDQIMVVIPNDANRTIDRTVVWDTLGMRGTCSDGFHLEAVGNAAQIFPKPFSEIAAQSMLASSHIYWAATWFGIAADAFNRAQAFVKAAARKQTDGTLPPGALRLAEAAAKLQEMKGHLMAAIHRFDAAQVDAARGDDAALSSIGFAAEINALKVAASEKAGEVVRIALLVNGILGYKNGTPFSVGRHLRDTASAPVMISNDRILSNTATLLLMSRFDTSLGG</sequence>
<evidence type="ECO:0000256" key="2">
    <source>
        <dbReference type="ARBA" id="ARBA00009347"/>
    </source>
</evidence>
<proteinExistence type="inferred from homology"/>
<feature type="domain" description="Acyl-CoA dehydrogenase/oxidase C-terminal" evidence="5">
    <location>
        <begin position="240"/>
        <end position="378"/>
    </location>
</feature>
<dbReference type="Gene3D" id="2.40.110.10">
    <property type="entry name" value="Butyryl-CoA Dehydrogenase, subunit A, domain 2"/>
    <property type="match status" value="1"/>
</dbReference>
<dbReference type="InterPro" id="IPR037069">
    <property type="entry name" value="AcylCoA_DH/ox_N_sf"/>
</dbReference>
<keyword evidence="4" id="KW-0274">FAD</keyword>
<reference evidence="7 8" key="1">
    <citation type="submission" date="2019-04" db="EMBL/GenBank/DDBJ databases">
        <title>Mesorhizobium composti sp. nov., isolated from compost.</title>
        <authorList>
            <person name="Lin S.-Y."/>
            <person name="Hameed A."/>
            <person name="Hsieh Y.-T."/>
            <person name="Young C.-C."/>
        </authorList>
    </citation>
    <scope>NUCLEOTIDE SEQUENCE [LARGE SCALE GENOMIC DNA]</scope>
    <source>
        <strain evidence="7 8">CC-YTH430</strain>
    </source>
</reference>
<dbReference type="InterPro" id="IPR009075">
    <property type="entry name" value="AcylCo_DH/oxidase_C"/>
</dbReference>
<protein>
    <submittedName>
        <fullName evidence="7">Acyl-CoA dehydrogenase</fullName>
    </submittedName>
</protein>
<keyword evidence="8" id="KW-1185">Reference proteome</keyword>
<dbReference type="PANTHER" id="PTHR43884">
    <property type="entry name" value="ACYL-COA DEHYDROGENASE"/>
    <property type="match status" value="1"/>
</dbReference>
<dbReference type="InterPro" id="IPR036250">
    <property type="entry name" value="AcylCo_DH-like_C"/>
</dbReference>
<comment type="similarity">
    <text evidence="2">Belongs to the acyl-CoA dehydrogenase family.</text>
</comment>
<comment type="caution">
    <text evidence="7">The sequence shown here is derived from an EMBL/GenBank/DDBJ whole genome shotgun (WGS) entry which is preliminary data.</text>
</comment>
<organism evidence="7 8">
    <name type="scientific">Ollibium composti</name>
    <dbReference type="NCBI Taxonomy" id="2675109"/>
    <lineage>
        <taxon>Bacteria</taxon>
        <taxon>Pseudomonadati</taxon>
        <taxon>Pseudomonadota</taxon>
        <taxon>Alphaproteobacteria</taxon>
        <taxon>Hyphomicrobiales</taxon>
        <taxon>Phyllobacteriaceae</taxon>
        <taxon>Ollibium</taxon>
    </lineage>
</organism>
<dbReference type="InterPro" id="IPR046373">
    <property type="entry name" value="Acyl-CoA_Oxase/DH_mid-dom_sf"/>
</dbReference>
<evidence type="ECO:0000313" key="8">
    <source>
        <dbReference type="Proteomes" id="UP000306441"/>
    </source>
</evidence>
<comment type="cofactor">
    <cofactor evidence="1">
        <name>FAD</name>
        <dbReference type="ChEBI" id="CHEBI:57692"/>
    </cofactor>
</comment>
<dbReference type="Gene3D" id="1.10.540.10">
    <property type="entry name" value="Acyl-CoA dehydrogenase/oxidase, N-terminal domain"/>
    <property type="match status" value="1"/>
</dbReference>
<accession>A0ABY2Q0Y4</accession>
<name>A0ABY2Q0Y4_9HYPH</name>
<evidence type="ECO:0000313" key="7">
    <source>
        <dbReference type="EMBL" id="THF54461.1"/>
    </source>
</evidence>
<evidence type="ECO:0000256" key="4">
    <source>
        <dbReference type="ARBA" id="ARBA00022827"/>
    </source>
</evidence>
<dbReference type="Proteomes" id="UP000306441">
    <property type="component" value="Unassembled WGS sequence"/>
</dbReference>
<dbReference type="PANTHER" id="PTHR43884:SF12">
    <property type="entry name" value="ISOVALERYL-COA DEHYDROGENASE, MITOCHONDRIAL-RELATED"/>
    <property type="match status" value="1"/>
</dbReference>
<keyword evidence="3" id="KW-0285">Flavoprotein</keyword>
<gene>
    <name evidence="7" type="ORF">E6C48_21940</name>
</gene>
<dbReference type="EMBL" id="SSNY01000020">
    <property type="protein sequence ID" value="THF54461.1"/>
    <property type="molecule type" value="Genomic_DNA"/>
</dbReference>
<dbReference type="Pfam" id="PF00441">
    <property type="entry name" value="Acyl-CoA_dh_1"/>
    <property type="match status" value="1"/>
</dbReference>
<evidence type="ECO:0000256" key="3">
    <source>
        <dbReference type="ARBA" id="ARBA00022630"/>
    </source>
</evidence>
<evidence type="ECO:0000259" key="5">
    <source>
        <dbReference type="Pfam" id="PF00441"/>
    </source>
</evidence>
<evidence type="ECO:0000256" key="1">
    <source>
        <dbReference type="ARBA" id="ARBA00001974"/>
    </source>
</evidence>
<dbReference type="InterPro" id="IPR013786">
    <property type="entry name" value="AcylCoA_DH/ox_N"/>
</dbReference>
<dbReference type="Pfam" id="PF02771">
    <property type="entry name" value="Acyl-CoA_dh_N"/>
    <property type="match status" value="1"/>
</dbReference>
<feature type="domain" description="Acyl-CoA dehydrogenase/oxidase N-terminal" evidence="6">
    <location>
        <begin position="21"/>
        <end position="122"/>
    </location>
</feature>
<evidence type="ECO:0000259" key="6">
    <source>
        <dbReference type="Pfam" id="PF02771"/>
    </source>
</evidence>
<dbReference type="SUPFAM" id="SSF47203">
    <property type="entry name" value="Acyl-CoA dehydrogenase C-terminal domain-like"/>
    <property type="match status" value="1"/>
</dbReference>
<dbReference type="PIRSF" id="PIRSF016578">
    <property type="entry name" value="HsaA"/>
    <property type="match status" value="1"/>
</dbReference>
<dbReference type="InterPro" id="IPR009100">
    <property type="entry name" value="AcylCoA_DH/oxidase_NM_dom_sf"/>
</dbReference>
<dbReference type="Gene3D" id="1.20.140.10">
    <property type="entry name" value="Butyryl-CoA Dehydrogenase, subunit A, domain 3"/>
    <property type="match status" value="1"/>
</dbReference>
<dbReference type="SUPFAM" id="SSF56645">
    <property type="entry name" value="Acyl-CoA dehydrogenase NM domain-like"/>
    <property type="match status" value="1"/>
</dbReference>